<evidence type="ECO:0000313" key="4">
    <source>
        <dbReference type="Proteomes" id="UP001174677"/>
    </source>
</evidence>
<comment type="caution">
    <text evidence="3">The sequence shown here is derived from an EMBL/GenBank/DDBJ whole genome shotgun (WGS) entry which is preliminary data.</text>
</comment>
<dbReference type="EMBL" id="JARPOI010000001">
    <property type="protein sequence ID" value="KAJ9189139.1"/>
    <property type="molecule type" value="Genomic_DNA"/>
</dbReference>
<keyword evidence="4" id="KW-1185">Reference proteome</keyword>
<proteinExistence type="predicted"/>
<feature type="region of interest" description="Disordered" evidence="1">
    <location>
        <begin position="284"/>
        <end position="309"/>
    </location>
</feature>
<evidence type="ECO:0000256" key="1">
    <source>
        <dbReference type="SAM" id="MobiDB-lite"/>
    </source>
</evidence>
<sequence>MVFFSGLGIGLSAVFGFLLLALVAELYYLLWWKKKITNREVEDDDNSSNYAKEFFHLICWKKSSSSQIDNTIQDRVRDPEAYSQEPDLELGRSKDLLLTAFDEESVESELMRLHGLSGPPRFLFTIKEETKEDLESEDGKSKGDRGRKGSRTKSLSDLTVAVDTPFLTPLASPHLMSPLNPLDSYHRYGFNPLYESMEAEISRLRSSPPPKFKFLRDAEEKLFRRLMEEAGKRAAKTSTSAQDSWVESSNSSMITEETEGSFLGFIVSKNKERDLFHNLPHYPSSSSQVLPLASSPTTFRPLDKKPAVH</sequence>
<dbReference type="PANTHER" id="PTHR34054">
    <property type="entry name" value="EXPRESSED PROTEIN"/>
    <property type="match status" value="1"/>
</dbReference>
<feature type="region of interest" description="Disordered" evidence="1">
    <location>
        <begin position="133"/>
        <end position="153"/>
    </location>
</feature>
<keyword evidence="2" id="KW-0812">Transmembrane</keyword>
<feature type="compositionally biased region" description="Low complexity" evidence="1">
    <location>
        <begin position="284"/>
        <end position="296"/>
    </location>
</feature>
<name>A0ABQ9N9E0_HEVBR</name>
<gene>
    <name evidence="3" type="ORF">P3X46_000469</name>
</gene>
<accession>A0ABQ9N9E0</accession>
<dbReference type="Proteomes" id="UP001174677">
    <property type="component" value="Chromosome 1"/>
</dbReference>
<keyword evidence="2" id="KW-1133">Transmembrane helix</keyword>
<feature type="compositionally biased region" description="Basic and acidic residues" evidence="1">
    <location>
        <begin position="137"/>
        <end position="147"/>
    </location>
</feature>
<evidence type="ECO:0000256" key="2">
    <source>
        <dbReference type="SAM" id="Phobius"/>
    </source>
</evidence>
<dbReference type="InterPro" id="IPR045884">
    <property type="entry name" value="At5g59350-like"/>
</dbReference>
<keyword evidence="2" id="KW-0472">Membrane</keyword>
<organism evidence="3 4">
    <name type="scientific">Hevea brasiliensis</name>
    <name type="common">Para rubber tree</name>
    <name type="synonym">Siphonia brasiliensis</name>
    <dbReference type="NCBI Taxonomy" id="3981"/>
    <lineage>
        <taxon>Eukaryota</taxon>
        <taxon>Viridiplantae</taxon>
        <taxon>Streptophyta</taxon>
        <taxon>Embryophyta</taxon>
        <taxon>Tracheophyta</taxon>
        <taxon>Spermatophyta</taxon>
        <taxon>Magnoliopsida</taxon>
        <taxon>eudicotyledons</taxon>
        <taxon>Gunneridae</taxon>
        <taxon>Pentapetalae</taxon>
        <taxon>rosids</taxon>
        <taxon>fabids</taxon>
        <taxon>Malpighiales</taxon>
        <taxon>Euphorbiaceae</taxon>
        <taxon>Crotonoideae</taxon>
        <taxon>Micrandreae</taxon>
        <taxon>Hevea</taxon>
    </lineage>
</organism>
<evidence type="ECO:0000313" key="3">
    <source>
        <dbReference type="EMBL" id="KAJ9189139.1"/>
    </source>
</evidence>
<dbReference type="PANTHER" id="PTHR34054:SF6">
    <property type="entry name" value="TRANSMEMBRANE PROTEIN"/>
    <property type="match status" value="1"/>
</dbReference>
<protein>
    <submittedName>
        <fullName evidence="3">Uncharacterized protein</fullName>
    </submittedName>
</protein>
<reference evidence="3" key="1">
    <citation type="journal article" date="2023" name="Plant Biotechnol. J.">
        <title>Chromosome-level wild Hevea brasiliensis genome provides new tools for genomic-assisted breeding and valuable loci to elevate rubber yield.</title>
        <authorList>
            <person name="Cheng H."/>
            <person name="Song X."/>
            <person name="Hu Y."/>
            <person name="Wu T."/>
            <person name="Yang Q."/>
            <person name="An Z."/>
            <person name="Feng S."/>
            <person name="Deng Z."/>
            <person name="Wu W."/>
            <person name="Zeng X."/>
            <person name="Tu M."/>
            <person name="Wang X."/>
            <person name="Huang H."/>
        </authorList>
    </citation>
    <scope>NUCLEOTIDE SEQUENCE</scope>
    <source>
        <strain evidence="3">MT/VB/25A 57/8</strain>
    </source>
</reference>
<feature type="transmembrane region" description="Helical" evidence="2">
    <location>
        <begin position="6"/>
        <end position="30"/>
    </location>
</feature>